<reference evidence="1" key="1">
    <citation type="submission" date="2014-11" db="EMBL/GenBank/DDBJ databases">
        <authorList>
            <person name="Amaro Gonzalez C."/>
        </authorList>
    </citation>
    <scope>NUCLEOTIDE SEQUENCE</scope>
</reference>
<reference evidence="1" key="2">
    <citation type="journal article" date="2015" name="Fish Shellfish Immunol.">
        <title>Early steps in the European eel (Anguilla anguilla)-Vibrio vulnificus interaction in the gills: Role of the RtxA13 toxin.</title>
        <authorList>
            <person name="Callol A."/>
            <person name="Pajuelo D."/>
            <person name="Ebbesson L."/>
            <person name="Teles M."/>
            <person name="MacKenzie S."/>
            <person name="Amaro C."/>
        </authorList>
    </citation>
    <scope>NUCLEOTIDE SEQUENCE</scope>
</reference>
<sequence length="46" mass="5240">MLLKEEVPVHFFEPVVNIIRLIFRLDTTCVVRLFVLVCVSARVAGP</sequence>
<proteinExistence type="predicted"/>
<accession>A0A0E9S7Q7</accession>
<dbReference type="AlphaFoldDB" id="A0A0E9S7Q7"/>
<evidence type="ECO:0000313" key="1">
    <source>
        <dbReference type="EMBL" id="JAH36720.1"/>
    </source>
</evidence>
<dbReference type="EMBL" id="GBXM01071857">
    <property type="protein sequence ID" value="JAH36720.1"/>
    <property type="molecule type" value="Transcribed_RNA"/>
</dbReference>
<organism evidence="1">
    <name type="scientific">Anguilla anguilla</name>
    <name type="common">European freshwater eel</name>
    <name type="synonym">Muraena anguilla</name>
    <dbReference type="NCBI Taxonomy" id="7936"/>
    <lineage>
        <taxon>Eukaryota</taxon>
        <taxon>Metazoa</taxon>
        <taxon>Chordata</taxon>
        <taxon>Craniata</taxon>
        <taxon>Vertebrata</taxon>
        <taxon>Euteleostomi</taxon>
        <taxon>Actinopterygii</taxon>
        <taxon>Neopterygii</taxon>
        <taxon>Teleostei</taxon>
        <taxon>Anguilliformes</taxon>
        <taxon>Anguillidae</taxon>
        <taxon>Anguilla</taxon>
    </lineage>
</organism>
<protein>
    <submittedName>
        <fullName evidence="1">Uncharacterized protein</fullName>
    </submittedName>
</protein>
<name>A0A0E9S7Q7_ANGAN</name>